<dbReference type="InterPro" id="IPR023393">
    <property type="entry name" value="START-like_dom_sf"/>
</dbReference>
<dbReference type="AlphaFoldDB" id="A0A5S4VAH3"/>
<name>A0A5S4VAH3_9MICO</name>
<gene>
    <name evidence="2" type="ORF">FYC51_08120</name>
</gene>
<protein>
    <recommendedName>
        <fullName evidence="4">SRPBCC family protein</fullName>
    </recommendedName>
</protein>
<evidence type="ECO:0000313" key="3">
    <source>
        <dbReference type="Proteomes" id="UP000325243"/>
    </source>
</evidence>
<proteinExistence type="predicted"/>
<evidence type="ECO:0008006" key="4">
    <source>
        <dbReference type="Google" id="ProtNLM"/>
    </source>
</evidence>
<reference evidence="2 3" key="1">
    <citation type="submission" date="2019-08" db="EMBL/GenBank/DDBJ databases">
        <authorList>
            <person name="Hu J."/>
        </authorList>
    </citation>
    <scope>NUCLEOTIDE SEQUENCE [LARGE SCALE GENOMIC DNA]</scope>
    <source>
        <strain evidence="2 3">NEAU-184</strain>
    </source>
</reference>
<dbReference type="InterPro" id="IPR019587">
    <property type="entry name" value="Polyketide_cyclase/dehydratase"/>
</dbReference>
<dbReference type="Gene3D" id="3.30.530.20">
    <property type="match status" value="1"/>
</dbReference>
<dbReference type="SUPFAM" id="SSF55961">
    <property type="entry name" value="Bet v1-like"/>
    <property type="match status" value="1"/>
</dbReference>
<sequence>MAMARNTHRAPDSSARPSDASVRWCREIGAVRSRPSHHREDIMKVQVSTMIARPPSEVAAFTSDARNEGRWHTDILEMEVTSGDGVSAGTTYHVRTRPGMGVSEGTGTVLEHESDRTVFEWRLGDLTSVITHAVTADVGGTRFVRTVDLRFPQPMRLASPIIRPMVRKGNTRFVANLKRILEDG</sequence>
<keyword evidence="3" id="KW-1185">Reference proteome</keyword>
<evidence type="ECO:0000313" key="2">
    <source>
        <dbReference type="EMBL" id="TYL53610.1"/>
    </source>
</evidence>
<accession>A0A5S4VAH3</accession>
<comment type="caution">
    <text evidence="2">The sequence shown here is derived from an EMBL/GenBank/DDBJ whole genome shotgun (WGS) entry which is preliminary data.</text>
</comment>
<feature type="region of interest" description="Disordered" evidence="1">
    <location>
        <begin position="1"/>
        <end position="21"/>
    </location>
</feature>
<organism evidence="2 3">
    <name type="scientific">Agromyces mariniharenae</name>
    <dbReference type="NCBI Taxonomy" id="2604423"/>
    <lineage>
        <taxon>Bacteria</taxon>
        <taxon>Bacillati</taxon>
        <taxon>Actinomycetota</taxon>
        <taxon>Actinomycetes</taxon>
        <taxon>Micrococcales</taxon>
        <taxon>Microbacteriaceae</taxon>
        <taxon>Agromyces</taxon>
    </lineage>
</organism>
<dbReference type="Proteomes" id="UP000325243">
    <property type="component" value="Unassembled WGS sequence"/>
</dbReference>
<feature type="compositionally biased region" description="Low complexity" evidence="1">
    <location>
        <begin position="12"/>
        <end position="21"/>
    </location>
</feature>
<dbReference type="EMBL" id="VSSB01000001">
    <property type="protein sequence ID" value="TYL53610.1"/>
    <property type="molecule type" value="Genomic_DNA"/>
</dbReference>
<evidence type="ECO:0000256" key="1">
    <source>
        <dbReference type="SAM" id="MobiDB-lite"/>
    </source>
</evidence>
<dbReference type="Pfam" id="PF10604">
    <property type="entry name" value="Polyketide_cyc2"/>
    <property type="match status" value="1"/>
</dbReference>